<dbReference type="InterPro" id="IPR018698">
    <property type="entry name" value="VWA-like_dom"/>
</dbReference>
<evidence type="ECO:0000259" key="3">
    <source>
        <dbReference type="Pfam" id="PF13203"/>
    </source>
</evidence>
<comment type="caution">
    <text evidence="4">The sequence shown here is derived from an EMBL/GenBank/DDBJ whole genome shotgun (WGS) entry which is preliminary data.</text>
</comment>
<protein>
    <recommendedName>
        <fullName evidence="6">VWA-like domain-containing protein</fullName>
    </recommendedName>
</protein>
<dbReference type="PANTHER" id="PTHR38730:SF1">
    <property type="entry name" value="SLL7028 PROTEIN"/>
    <property type="match status" value="1"/>
</dbReference>
<accession>A0A2P7EA83</accession>
<feature type="region of interest" description="Disordered" evidence="1">
    <location>
        <begin position="36"/>
        <end position="80"/>
    </location>
</feature>
<evidence type="ECO:0000313" key="5">
    <source>
        <dbReference type="Proteomes" id="UP000240206"/>
    </source>
</evidence>
<sequence>MVAAEQSVELPKGAIRDTKLEHLSVEEIYELLQKNTKKKQPKLPLADLLKPGSMGSGTEQQEGEAEGKKGGDGNGLTSELHDLNDRSALEAHWKQAIQQALVLASSQGQGSLPAGMLRHLGEVADPQIDWRSQLWRYLVRTPTDFSGFDRRFLHCGLYLDHLEGESVQVFVCIDTSGSIDDEQMSLFIGEVSGILSSYPMLDCRLWYADDECYGPYEIGSMHEIPRPEGGGGTDFCPFFDAALEAWSGDQEAICVY</sequence>
<evidence type="ECO:0000313" key="4">
    <source>
        <dbReference type="EMBL" id="PSI00136.1"/>
    </source>
</evidence>
<evidence type="ECO:0000259" key="2">
    <source>
        <dbReference type="Pfam" id="PF09967"/>
    </source>
</evidence>
<name>A0A2P7EA83_9SYNE</name>
<dbReference type="Pfam" id="PF13203">
    <property type="entry name" value="DUF2201_N"/>
    <property type="match status" value="1"/>
</dbReference>
<dbReference type="Proteomes" id="UP000240206">
    <property type="component" value="Unassembled WGS sequence"/>
</dbReference>
<feature type="domain" description="VWA-like" evidence="2">
    <location>
        <begin position="170"/>
        <end position="242"/>
    </location>
</feature>
<keyword evidence="5" id="KW-1185">Reference proteome</keyword>
<evidence type="ECO:0000256" key="1">
    <source>
        <dbReference type="SAM" id="MobiDB-lite"/>
    </source>
</evidence>
<dbReference type="EMBL" id="PXVC01000262">
    <property type="protein sequence ID" value="PSI00136.1"/>
    <property type="molecule type" value="Genomic_DNA"/>
</dbReference>
<reference evidence="5" key="1">
    <citation type="submission" date="2018-03" db="EMBL/GenBank/DDBJ databases">
        <title>Ecological and genomic features of two cosmopolitan and abundant freshwater picocyanobacteria.</title>
        <authorList>
            <person name="Cabello-Yeves P.J."/>
            <person name="Picazo A."/>
            <person name="Camacho A."/>
            <person name="Callieri C."/>
            <person name="Rosselli R."/>
            <person name="Roda-Garcia J."/>
            <person name="Coutinho F.H."/>
            <person name="Rodriguez-Valera F."/>
        </authorList>
    </citation>
    <scope>NUCLEOTIDE SEQUENCE [LARGE SCALE GENOMIC DNA]</scope>
    <source>
        <strain evidence="5">Tous</strain>
    </source>
</reference>
<proteinExistence type="predicted"/>
<organism evidence="4 5">
    <name type="scientific">Synechococcus lacustris str. Tous</name>
    <dbReference type="NCBI Taxonomy" id="1910958"/>
    <lineage>
        <taxon>Bacteria</taxon>
        <taxon>Bacillati</taxon>
        <taxon>Cyanobacteriota</taxon>
        <taxon>Cyanophyceae</taxon>
        <taxon>Synechococcales</taxon>
        <taxon>Synechococcaceae</taxon>
        <taxon>Synechococcus</taxon>
    </lineage>
</organism>
<dbReference type="RefSeq" id="WP_241537299.1">
    <property type="nucleotide sequence ID" value="NZ_PXVC01000262.1"/>
</dbReference>
<evidence type="ECO:0008006" key="6">
    <source>
        <dbReference type="Google" id="ProtNLM"/>
    </source>
</evidence>
<feature type="domain" description="Putative metallopeptidase" evidence="3">
    <location>
        <begin position="11"/>
        <end position="144"/>
    </location>
</feature>
<dbReference type="AlphaFoldDB" id="A0A2P7EA83"/>
<feature type="non-terminal residue" evidence="4">
    <location>
        <position position="256"/>
    </location>
</feature>
<dbReference type="Pfam" id="PF09967">
    <property type="entry name" value="DUF2201"/>
    <property type="match status" value="1"/>
</dbReference>
<dbReference type="PANTHER" id="PTHR38730">
    <property type="entry name" value="SLL7028 PROTEIN"/>
    <property type="match status" value="1"/>
</dbReference>
<gene>
    <name evidence="4" type="ORF">C7K08_14780</name>
</gene>
<dbReference type="InterPro" id="IPR025154">
    <property type="entry name" value="Put_metallopeptidase_dom"/>
</dbReference>